<dbReference type="EMBL" id="CM029037">
    <property type="protein sequence ID" value="KAG2658466.1"/>
    <property type="molecule type" value="Genomic_DNA"/>
</dbReference>
<evidence type="ECO:0000313" key="2">
    <source>
        <dbReference type="EMBL" id="KAG2658466.1"/>
    </source>
</evidence>
<organism evidence="2 3">
    <name type="scientific">Panicum virgatum</name>
    <name type="common">Blackwell switchgrass</name>
    <dbReference type="NCBI Taxonomy" id="38727"/>
    <lineage>
        <taxon>Eukaryota</taxon>
        <taxon>Viridiplantae</taxon>
        <taxon>Streptophyta</taxon>
        <taxon>Embryophyta</taxon>
        <taxon>Tracheophyta</taxon>
        <taxon>Spermatophyta</taxon>
        <taxon>Magnoliopsida</taxon>
        <taxon>Liliopsida</taxon>
        <taxon>Poales</taxon>
        <taxon>Poaceae</taxon>
        <taxon>PACMAD clade</taxon>
        <taxon>Panicoideae</taxon>
        <taxon>Panicodae</taxon>
        <taxon>Paniceae</taxon>
        <taxon>Panicinae</taxon>
        <taxon>Panicum</taxon>
        <taxon>Panicum sect. Hiantes</taxon>
    </lineage>
</organism>
<accession>A0A8T0XKH5</accession>
<keyword evidence="3" id="KW-1185">Reference proteome</keyword>
<comment type="caution">
    <text evidence="2">The sequence shown here is derived from an EMBL/GenBank/DDBJ whole genome shotgun (WGS) entry which is preliminary data.</text>
</comment>
<dbReference type="Proteomes" id="UP000823388">
    <property type="component" value="Chromosome 1K"/>
</dbReference>
<dbReference type="AlphaFoldDB" id="A0A8T0XKH5"/>
<evidence type="ECO:0000256" key="1">
    <source>
        <dbReference type="SAM" id="MobiDB-lite"/>
    </source>
</evidence>
<protein>
    <submittedName>
        <fullName evidence="2">Uncharacterized protein</fullName>
    </submittedName>
</protein>
<proteinExistence type="predicted"/>
<reference evidence="2" key="1">
    <citation type="submission" date="2020-05" db="EMBL/GenBank/DDBJ databases">
        <title>WGS assembly of Panicum virgatum.</title>
        <authorList>
            <person name="Lovell J.T."/>
            <person name="Jenkins J."/>
            <person name="Shu S."/>
            <person name="Juenger T.E."/>
            <person name="Schmutz J."/>
        </authorList>
    </citation>
    <scope>NUCLEOTIDE SEQUENCE</scope>
    <source>
        <strain evidence="2">AP13</strain>
    </source>
</reference>
<sequence>MALPPPFHVYRRDLPMASIQLATSVGRECPDPARTNHLARRVLFPPCSDHRRPRRSSVEPTPSLSPPPSEPSWWRSRTSPRSPRHAVEPRRHPRLCSTQPCSTVRAHTATHTSTDLHGIESGHTGSEVSLTPGPHLSAGRQRRCPVGPIWQWE</sequence>
<evidence type="ECO:0000313" key="3">
    <source>
        <dbReference type="Proteomes" id="UP000823388"/>
    </source>
</evidence>
<feature type="compositionally biased region" description="Low complexity" evidence="1">
    <location>
        <begin position="71"/>
        <end position="81"/>
    </location>
</feature>
<feature type="region of interest" description="Disordered" evidence="1">
    <location>
        <begin position="43"/>
        <end position="144"/>
    </location>
</feature>
<name>A0A8T0XKH5_PANVG</name>
<gene>
    <name evidence="2" type="ORF">PVAP13_1KG256415</name>
</gene>